<keyword evidence="1" id="KW-1133">Transmembrane helix</keyword>
<feature type="transmembrane region" description="Helical" evidence="1">
    <location>
        <begin position="407"/>
        <end position="429"/>
    </location>
</feature>
<evidence type="ECO:0000313" key="2">
    <source>
        <dbReference type="EMBL" id="ECC2887829.1"/>
    </source>
</evidence>
<keyword evidence="1" id="KW-0812">Transmembrane</keyword>
<evidence type="ECO:0000256" key="1">
    <source>
        <dbReference type="SAM" id="Phobius"/>
    </source>
</evidence>
<accession>A0A3Z7T4H8</accession>
<protein>
    <submittedName>
        <fullName evidence="2">Uncharacterized protein</fullName>
    </submittedName>
</protein>
<organism evidence="2">
    <name type="scientific">Salmonella enterica I</name>
    <dbReference type="NCBI Taxonomy" id="59201"/>
    <lineage>
        <taxon>Bacteria</taxon>
        <taxon>Pseudomonadati</taxon>
        <taxon>Pseudomonadota</taxon>
        <taxon>Gammaproteobacteria</taxon>
        <taxon>Enterobacterales</taxon>
        <taxon>Enterobacteriaceae</taxon>
        <taxon>Salmonella</taxon>
    </lineage>
</organism>
<keyword evidence="1" id="KW-0472">Membrane</keyword>
<reference evidence="2" key="1">
    <citation type="submission" date="2018-07" db="EMBL/GenBank/DDBJ databases">
        <authorList>
            <consortium name="GenomeTrakr network: Whole genome sequencing for foodborne pathogen traceback"/>
        </authorList>
    </citation>
    <scope>NUCLEOTIDE SEQUENCE</scope>
    <source>
        <strain evidence="2">WAPHL_SAL-A00449</strain>
    </source>
</reference>
<comment type="caution">
    <text evidence="2">The sequence shown here is derived from an EMBL/GenBank/DDBJ whole genome shotgun (WGS) entry which is preliminary data.</text>
</comment>
<name>A0A3Z7T4H8_SALET</name>
<gene>
    <name evidence="2" type="ORF">JR37_08690</name>
</gene>
<proteinExistence type="predicted"/>
<dbReference type="AlphaFoldDB" id="A0A3Z7T4H8"/>
<dbReference type="EMBL" id="AAIBAZ010000003">
    <property type="protein sequence ID" value="ECC2887829.1"/>
    <property type="molecule type" value="Genomic_DNA"/>
</dbReference>
<sequence>MDKNLIDFLLQSQLYDDIDSSQIYSNVPDSDFVRLLEEYYSYSSEVDAQAKYFLEDDGFLNLYMTDINDSSFYYKALLSIDNIIINDEIIECYYQAKRTDIDETMSNMLWKKDSNIIPKLKSQVANFINFIRKNKDLIAIGSIQIVGRKSSAYHYVTKQAMLLNDADEEKLHEMISNPAIVSEYLNAASYRSCKRLSAEGHIKILDAQEISDFIIINLSDCTSDYVNCYNYSTMEVIDYDQNSGLLRFQIKKDTPPETEEIFKNWVKSSIHRTISQHYNSFSIDYGFAYYLNSSFTTTCPFINKILPYLNDGSSVIQKMVEVDSPILNNLSIDYIANVKKDYGESFNAYKLILKDIARRIQFASSENEIIGLHQELKEKIIDEGMPEVKKAIKDMKKNVVLNSAFDFGLLAVGLTTMPASFLAVALQAGKTVYDYNNRMAAIKNHPSYFILKSK</sequence>